<keyword evidence="2" id="KW-1185">Reference proteome</keyword>
<organism evidence="1 2">
    <name type="scientific">Hymenobacter gelipurpurascens</name>
    <dbReference type="NCBI Taxonomy" id="89968"/>
    <lineage>
        <taxon>Bacteria</taxon>
        <taxon>Pseudomonadati</taxon>
        <taxon>Bacteroidota</taxon>
        <taxon>Cytophagia</taxon>
        <taxon>Cytophagales</taxon>
        <taxon>Hymenobacteraceae</taxon>
        <taxon>Hymenobacter</taxon>
    </lineage>
</organism>
<dbReference type="RefSeq" id="WP_088841947.1">
    <property type="nucleotide sequence ID" value="NZ_FYEW01000001.1"/>
</dbReference>
<reference evidence="2" key="1">
    <citation type="submission" date="2017-06" db="EMBL/GenBank/DDBJ databases">
        <authorList>
            <person name="Varghese N."/>
            <person name="Submissions S."/>
        </authorList>
    </citation>
    <scope>NUCLEOTIDE SEQUENCE [LARGE SCALE GENOMIC DNA]</scope>
    <source>
        <strain evidence="2">DSM 11116</strain>
    </source>
</reference>
<evidence type="ECO:0000313" key="1">
    <source>
        <dbReference type="EMBL" id="SNC62223.1"/>
    </source>
</evidence>
<evidence type="ECO:0000313" key="2">
    <source>
        <dbReference type="Proteomes" id="UP000198131"/>
    </source>
</evidence>
<protein>
    <submittedName>
        <fullName evidence="1">Uncharacterized protein</fullName>
    </submittedName>
</protein>
<name>A0A212T838_9BACT</name>
<gene>
    <name evidence="1" type="ORF">SAMN06265337_0627</name>
</gene>
<dbReference type="Proteomes" id="UP000198131">
    <property type="component" value="Unassembled WGS sequence"/>
</dbReference>
<sequence>MLEQNQPLLRFTLLSSRFGSLVSQHDPRGWEDVGAQLHRDGKLHGLTTEYTVELAFIKEAKKYLSQAYQLAGIEAEVELLIEIFDPNDFLWHVYYQGRLDFTGRSETATEFRCQAEKTGFTQKFLNRADTTVDLLGRDSISGTSLAALEPVSVELHSKAIRKRYEAVTPASPLPPLPDYVTDGESRFKVLYFGFGSPAIDDFGVQEVGGGGVTVPTGNTSPEVAIYTTVERGRFSFDINLLSRLRIQRANGRGDFDKADGEVYFRINNEQPVKLASFRESGIAGEFRYNLTAPYKVTRTLEIGDKVYFYGRLHVYDISGPAIGPYQFTVLVDMLPGSYFKMEAETQTDATMCPGLLAYEALDRLAQATTDSAVAFRSDFFGRTDTSPAYAVDGEGSLTYVTGGFQARGFPLAEKSLFATWQGLFGSLSDAWWLGTGIERLPTGQEVVRVEQASYFYSDEVVLELAQSISDALPDKEGTLVSNLVERELTDRYYNQVETGYRKWQAQQVNGLDEFNTRREWSLPLSLIQGTYSAVGEYITSGFYIESVRRNRYDATSTTDTGADNDLFLICVLRDAERGFVTERNQLFTELTGVFSPDTVYNARLSPARVLRRHAPVLAAGLQPQRSKSVRFRFGEGNNAFASRLFGEATAVVENADIPVADLGAPLWLNQAYSFTAPCTWRDAVRVLARPTGRVRFTTERGERAEGWILDFKHTLSRQQADFTLLRCHTNSAR</sequence>
<proteinExistence type="predicted"/>
<dbReference type="AlphaFoldDB" id="A0A212T838"/>
<dbReference type="OrthoDB" id="1286096at2"/>
<accession>A0A212T838</accession>
<dbReference type="EMBL" id="FYEW01000001">
    <property type="protein sequence ID" value="SNC62223.1"/>
    <property type="molecule type" value="Genomic_DNA"/>
</dbReference>